<protein>
    <recommendedName>
        <fullName evidence="5">Tip attachment protein J domain-containing protein</fullName>
    </recommendedName>
</protein>
<evidence type="ECO:0000313" key="3">
    <source>
        <dbReference type="EMBL" id="WAP67238.1"/>
    </source>
</evidence>
<evidence type="ECO:0000256" key="2">
    <source>
        <dbReference type="SAM" id="SignalP"/>
    </source>
</evidence>
<dbReference type="RefSeq" id="WP_268879690.1">
    <property type="nucleotide sequence ID" value="NZ_CP114029.1"/>
</dbReference>
<proteinExistence type="predicted"/>
<feature type="compositionally biased region" description="Basic residues" evidence="1">
    <location>
        <begin position="729"/>
        <end position="743"/>
    </location>
</feature>
<feature type="compositionally biased region" description="Low complexity" evidence="1">
    <location>
        <begin position="887"/>
        <end position="898"/>
    </location>
</feature>
<feature type="compositionally biased region" description="Basic and acidic residues" evidence="1">
    <location>
        <begin position="767"/>
        <end position="779"/>
    </location>
</feature>
<feature type="signal peptide" evidence="2">
    <location>
        <begin position="1"/>
        <end position="21"/>
    </location>
</feature>
<dbReference type="EMBL" id="CP114029">
    <property type="protein sequence ID" value="WAP67238.1"/>
    <property type="molecule type" value="Genomic_DNA"/>
</dbReference>
<reference evidence="3" key="1">
    <citation type="submission" date="2022-12" db="EMBL/GenBank/DDBJ databases">
        <title>Jiella pelagia sp. nov., isolated from phosphonate enriched culture of Northwest Pacific surface seawater.</title>
        <authorList>
            <person name="Shin D.Y."/>
            <person name="Hwang C.Y."/>
        </authorList>
    </citation>
    <scope>NUCLEOTIDE SEQUENCE</scope>
    <source>
        <strain evidence="3">HL-NP1</strain>
    </source>
</reference>
<sequence length="913" mass="100563">MPETIASLIGLALFSAGASVAAVNAAIALTTTLVQIGIAVGAQLAISLLSPRPDAPKPSDMKSTTRQPIPVRMFHYGTNRAGGALFFWKADGANFYIGIVHSSRRWSAIIGYYVNDEIVTVDEIGQVEEYKDRGPNEDDRLIIETRLGLDVETAYARLIDRFPDHWTADHRGDYCVTSLTRLNNPGIEDIGKVFPKSTNTEITLVGETSILWDPRLGDHDDPEAHAFSENAALVILDYLISRWGLRLSVSLIEAAIDDWIVAADICDEDVPLKGGGTEKRWRIAGGYRANEQRSDVLKGWLEACDGALFPTANGGLTLKVGAWEEPDFVIDSSMILAFGQITQGGETLTAANTIRAQYTSRPHGFTEVDADPWIDEDAVSADGELTAEYQFFPSPSHGQTRRLMKIAHRRLNPAYRGTPVLDAYGIMGCLGRRFVTLNLPDFGIVMEKVEIRGTPEFTMDESRTVITGGQIQVSSMSAEAFEWDAETEEGDAPPLPEEIPDFVRVIPVPTGFSFTVVTRTVNGRSLRFGRMVADAPEDVDDTIVFEVSTDAGATYSDVLHDPKVDEAELGPLADGVTYVGRARTRSIGGTLSDPTETQSISGADPVVPSEPISFSVSVSDYVVEGSAVNANDPAVSYVRIHRVAGGGDVADAVAVTPPLYYGANAAAPFTDTPGIGTFDYYAIAYSAEDTLSLATGPETAVVVGTEPRRQRRFRRRYELDQGARLDDRRRRRQQGRRLGGLHHPGHRVDCRRWCLQDGGHRHRLQRREHPDAGRWRDGGQRSAAGWKRHVHNECHRRHREQPDRLPGQFDRGHVDRRRLAEASGVGARRFPARNPHITRTSWRTNFATSCATSMGRRFRALHSMSRRAELPTNSVDCSTPRSRRSSCLRPIRSISSRRSSGRRRRGTSISPPA</sequence>
<keyword evidence="4" id="KW-1185">Reference proteome</keyword>
<feature type="region of interest" description="Disordered" evidence="1">
    <location>
        <begin position="724"/>
        <end position="743"/>
    </location>
</feature>
<evidence type="ECO:0000256" key="1">
    <source>
        <dbReference type="SAM" id="MobiDB-lite"/>
    </source>
</evidence>
<evidence type="ECO:0000313" key="4">
    <source>
        <dbReference type="Proteomes" id="UP001164020"/>
    </source>
</evidence>
<dbReference type="Proteomes" id="UP001164020">
    <property type="component" value="Chromosome"/>
</dbReference>
<accession>A0ABY7BV72</accession>
<feature type="region of interest" description="Disordered" evidence="1">
    <location>
        <begin position="764"/>
        <end position="784"/>
    </location>
</feature>
<feature type="region of interest" description="Disordered" evidence="1">
    <location>
        <begin position="865"/>
        <end position="913"/>
    </location>
</feature>
<evidence type="ECO:0008006" key="5">
    <source>
        <dbReference type="Google" id="ProtNLM"/>
    </source>
</evidence>
<feature type="chain" id="PRO_5046094055" description="Tip attachment protein J domain-containing protein" evidence="2">
    <location>
        <begin position="22"/>
        <end position="913"/>
    </location>
</feature>
<name>A0ABY7BV72_9HYPH</name>
<organism evidence="3 4">
    <name type="scientific">Jiella pelagia</name>
    <dbReference type="NCBI Taxonomy" id="2986949"/>
    <lineage>
        <taxon>Bacteria</taxon>
        <taxon>Pseudomonadati</taxon>
        <taxon>Pseudomonadota</taxon>
        <taxon>Alphaproteobacteria</taxon>
        <taxon>Hyphomicrobiales</taxon>
        <taxon>Aurantimonadaceae</taxon>
        <taxon>Jiella</taxon>
    </lineage>
</organism>
<keyword evidence="2" id="KW-0732">Signal</keyword>
<gene>
    <name evidence="3" type="ORF">OH818_16815</name>
</gene>